<accession>A0A5A7NYJ0</accession>
<sequence>MSKVGAQCIKRPAGPRKKDSPLGGGAWPKAAERPPVSEFESPKLNIAGKSQGALLLLAYCANELNEISDSRIVGSSSFGEGRGSIIRVKMEDVEMVDIRGRKGKK</sequence>
<dbReference type="AlphaFoldDB" id="A0A5A7NYJ0"/>
<dbReference type="Proteomes" id="UP000325081">
    <property type="component" value="Unassembled WGS sequence"/>
</dbReference>
<name>A0A5A7NYJ0_STRAF</name>
<feature type="region of interest" description="Disordered" evidence="1">
    <location>
        <begin position="1"/>
        <end position="36"/>
    </location>
</feature>
<comment type="caution">
    <text evidence="2">The sequence shown here is derived from an EMBL/GenBank/DDBJ whole genome shotgun (WGS) entry which is preliminary data.</text>
</comment>
<evidence type="ECO:0000313" key="3">
    <source>
        <dbReference type="Proteomes" id="UP000325081"/>
    </source>
</evidence>
<organism evidence="2 3">
    <name type="scientific">Striga asiatica</name>
    <name type="common">Asiatic witchweed</name>
    <name type="synonym">Buchnera asiatica</name>
    <dbReference type="NCBI Taxonomy" id="4170"/>
    <lineage>
        <taxon>Eukaryota</taxon>
        <taxon>Viridiplantae</taxon>
        <taxon>Streptophyta</taxon>
        <taxon>Embryophyta</taxon>
        <taxon>Tracheophyta</taxon>
        <taxon>Spermatophyta</taxon>
        <taxon>Magnoliopsida</taxon>
        <taxon>eudicotyledons</taxon>
        <taxon>Gunneridae</taxon>
        <taxon>Pentapetalae</taxon>
        <taxon>asterids</taxon>
        <taxon>lamiids</taxon>
        <taxon>Lamiales</taxon>
        <taxon>Orobanchaceae</taxon>
        <taxon>Buchnereae</taxon>
        <taxon>Striga</taxon>
    </lineage>
</organism>
<protein>
    <submittedName>
        <fullName evidence="2">Uncharacterized protein</fullName>
    </submittedName>
</protein>
<gene>
    <name evidence="2" type="ORF">STAS_00931</name>
</gene>
<evidence type="ECO:0000313" key="2">
    <source>
        <dbReference type="EMBL" id="GER25357.1"/>
    </source>
</evidence>
<proteinExistence type="predicted"/>
<evidence type="ECO:0000256" key="1">
    <source>
        <dbReference type="SAM" id="MobiDB-lite"/>
    </source>
</evidence>
<dbReference type="EMBL" id="BKCP01000003">
    <property type="protein sequence ID" value="GER25357.1"/>
    <property type="molecule type" value="Genomic_DNA"/>
</dbReference>
<reference evidence="3" key="1">
    <citation type="journal article" date="2019" name="Curr. Biol.">
        <title>Genome Sequence of Striga asiatica Provides Insight into the Evolution of Plant Parasitism.</title>
        <authorList>
            <person name="Yoshida S."/>
            <person name="Kim S."/>
            <person name="Wafula E.K."/>
            <person name="Tanskanen J."/>
            <person name="Kim Y.M."/>
            <person name="Honaas L."/>
            <person name="Yang Z."/>
            <person name="Spallek T."/>
            <person name="Conn C.E."/>
            <person name="Ichihashi Y."/>
            <person name="Cheong K."/>
            <person name="Cui S."/>
            <person name="Der J.P."/>
            <person name="Gundlach H."/>
            <person name="Jiao Y."/>
            <person name="Hori C."/>
            <person name="Ishida J.K."/>
            <person name="Kasahara H."/>
            <person name="Kiba T."/>
            <person name="Kim M.S."/>
            <person name="Koo N."/>
            <person name="Laohavisit A."/>
            <person name="Lee Y.H."/>
            <person name="Lumba S."/>
            <person name="McCourt P."/>
            <person name="Mortimer J.C."/>
            <person name="Mutuku J.M."/>
            <person name="Nomura T."/>
            <person name="Sasaki-Sekimoto Y."/>
            <person name="Seto Y."/>
            <person name="Wang Y."/>
            <person name="Wakatake T."/>
            <person name="Sakakibara H."/>
            <person name="Demura T."/>
            <person name="Yamaguchi S."/>
            <person name="Yoneyama K."/>
            <person name="Manabe R.I."/>
            <person name="Nelson D.C."/>
            <person name="Schulman A.H."/>
            <person name="Timko M.P."/>
            <person name="dePamphilis C.W."/>
            <person name="Choi D."/>
            <person name="Shirasu K."/>
        </authorList>
    </citation>
    <scope>NUCLEOTIDE SEQUENCE [LARGE SCALE GENOMIC DNA]</scope>
    <source>
        <strain evidence="3">cv. UVA1</strain>
    </source>
</reference>
<keyword evidence="3" id="KW-1185">Reference proteome</keyword>